<evidence type="ECO:0000256" key="1">
    <source>
        <dbReference type="ARBA" id="ARBA00001973"/>
    </source>
</evidence>
<dbReference type="CDD" id="cd21175">
    <property type="entry name" value="LPMO_AA9"/>
    <property type="match status" value="1"/>
</dbReference>
<comment type="caution">
    <text evidence="8">The sequence shown here is derived from an EMBL/GenBank/DDBJ whole genome shotgun (WGS) entry which is preliminary data.</text>
</comment>
<protein>
    <recommendedName>
        <fullName evidence="7">Auxiliary Activity family 9 catalytic domain-containing protein</fullName>
    </recommendedName>
</protein>
<reference evidence="8" key="1">
    <citation type="submission" date="2021-03" db="EMBL/GenBank/DDBJ databases">
        <authorList>
            <person name="Tagirdzhanova G."/>
        </authorList>
    </citation>
    <scope>NUCLEOTIDE SEQUENCE</scope>
</reference>
<dbReference type="PANTHER" id="PTHR33353:SF34">
    <property type="entry name" value="ENDO-BETA-1,4-GLUCANASE D"/>
    <property type="match status" value="1"/>
</dbReference>
<feature type="compositionally biased region" description="Gly residues" evidence="5">
    <location>
        <begin position="265"/>
        <end position="277"/>
    </location>
</feature>
<dbReference type="AlphaFoldDB" id="A0A8H3FRY6"/>
<feature type="chain" id="PRO_5034819370" description="Auxiliary Activity family 9 catalytic domain-containing protein" evidence="6">
    <location>
        <begin position="22"/>
        <end position="479"/>
    </location>
</feature>
<evidence type="ECO:0000313" key="8">
    <source>
        <dbReference type="EMBL" id="CAF9926743.1"/>
    </source>
</evidence>
<keyword evidence="9" id="KW-1185">Reference proteome</keyword>
<comment type="subcellular location">
    <subcellularLocation>
        <location evidence="2">Secreted</location>
    </subcellularLocation>
</comment>
<evidence type="ECO:0000256" key="5">
    <source>
        <dbReference type="SAM" id="MobiDB-lite"/>
    </source>
</evidence>
<dbReference type="Gene3D" id="2.70.50.70">
    <property type="match status" value="1"/>
</dbReference>
<evidence type="ECO:0000256" key="2">
    <source>
        <dbReference type="ARBA" id="ARBA00004613"/>
    </source>
</evidence>
<evidence type="ECO:0000256" key="4">
    <source>
        <dbReference type="ARBA" id="ARBA00023157"/>
    </source>
</evidence>
<keyword evidence="6" id="KW-0732">Signal</keyword>
<evidence type="ECO:0000259" key="7">
    <source>
        <dbReference type="Pfam" id="PF03443"/>
    </source>
</evidence>
<feature type="region of interest" description="Disordered" evidence="5">
    <location>
        <begin position="262"/>
        <end position="291"/>
    </location>
</feature>
<proteinExistence type="predicted"/>
<organism evidence="8 9">
    <name type="scientific">Heterodermia speciosa</name>
    <dbReference type="NCBI Taxonomy" id="116794"/>
    <lineage>
        <taxon>Eukaryota</taxon>
        <taxon>Fungi</taxon>
        <taxon>Dikarya</taxon>
        <taxon>Ascomycota</taxon>
        <taxon>Pezizomycotina</taxon>
        <taxon>Lecanoromycetes</taxon>
        <taxon>OSLEUM clade</taxon>
        <taxon>Lecanoromycetidae</taxon>
        <taxon>Caliciales</taxon>
        <taxon>Physciaceae</taxon>
        <taxon>Heterodermia</taxon>
    </lineage>
</organism>
<dbReference type="InterPro" id="IPR049892">
    <property type="entry name" value="AA9"/>
</dbReference>
<keyword evidence="3" id="KW-0964">Secreted</keyword>
<evidence type="ECO:0000313" key="9">
    <source>
        <dbReference type="Proteomes" id="UP000664521"/>
    </source>
</evidence>
<feature type="domain" description="Auxiliary Activity family 9 catalytic" evidence="7">
    <location>
        <begin position="22"/>
        <end position="240"/>
    </location>
</feature>
<dbReference type="GO" id="GO:0005576">
    <property type="term" value="C:extracellular region"/>
    <property type="evidence" value="ECO:0007669"/>
    <property type="project" value="UniProtKB-SubCell"/>
</dbReference>
<feature type="compositionally biased region" description="Low complexity" evidence="5">
    <location>
        <begin position="278"/>
        <end position="291"/>
    </location>
</feature>
<dbReference type="Proteomes" id="UP000664521">
    <property type="component" value="Unassembled WGS sequence"/>
</dbReference>
<dbReference type="PANTHER" id="PTHR33353">
    <property type="entry name" value="PUTATIVE (AFU_ORTHOLOGUE AFUA_1G12560)-RELATED"/>
    <property type="match status" value="1"/>
</dbReference>
<keyword evidence="4" id="KW-1015">Disulfide bond</keyword>
<feature type="signal peptide" evidence="6">
    <location>
        <begin position="1"/>
        <end position="21"/>
    </location>
</feature>
<evidence type="ECO:0000256" key="6">
    <source>
        <dbReference type="SAM" id="SignalP"/>
    </source>
</evidence>
<evidence type="ECO:0000256" key="3">
    <source>
        <dbReference type="ARBA" id="ARBA00022525"/>
    </source>
</evidence>
<dbReference type="Pfam" id="PF03443">
    <property type="entry name" value="AA9"/>
    <property type="match status" value="1"/>
</dbReference>
<name>A0A8H3FRY6_9LECA</name>
<comment type="cofactor">
    <cofactor evidence="1">
        <name>Cu(2+)</name>
        <dbReference type="ChEBI" id="CHEBI:29036"/>
    </cofactor>
</comment>
<dbReference type="InterPro" id="IPR005103">
    <property type="entry name" value="AA9_LPMO"/>
</dbReference>
<dbReference type="OrthoDB" id="4849160at2759"/>
<accession>A0A8H3FRY6</accession>
<dbReference type="EMBL" id="CAJPDS010000042">
    <property type="protein sequence ID" value="CAF9926743.1"/>
    <property type="molecule type" value="Genomic_DNA"/>
</dbReference>
<sequence length="479" mass="48640">MRLSTLSFVFALLVFSDKVVAHGQVTGIVAGGKYYQGYVPSEQGLKIAPKLAGWSIPKDSSNGPVYPSGYATPDIICHVGATAGAVEVAVEAGTNVELEWTEWPVTHHGPVLDYLANCNGPCSTVDKSALKFNKIDAVGLLGESTGPGAAGFWGSDKLRTNNNTWTVTIPSSIAAGNYVLRHEIIALHSARTIDGAQNYPHCINLKVTGSGTDQLSSGTLGTALYKPGEPGIEIDIYKALQYQMPGPPLYIGGTTASAATSTDSGLGGGLDNMGNMGGDSSASKSAASRDTASVPGTSATAIAVSSAAYTSTTSSAATTSRSAIASAPYTNSTGASVTTTSSYIPITSQTSIAAVSSSSPTVADALQTAASLVDNLSTTVGSVQVNAAAATSAAAAAQLPAATTPIALPSTPIQETAPAATSEAATYPSLPINPNPALFSGLSLSELMAYLKAIVAELSSRMNVSQTKRRRHARDVGSS</sequence>
<gene>
    <name evidence="8" type="ORF">HETSPECPRED_006412</name>
</gene>